<evidence type="ECO:0000256" key="1">
    <source>
        <dbReference type="SAM" id="MobiDB-lite"/>
    </source>
</evidence>
<dbReference type="AlphaFoldDB" id="A0A1E3VWR1"/>
<reference evidence="3 4" key="1">
    <citation type="journal article" date="2016" name="Environ. Microbiol.">
        <title>New Methyloceanibacter diversity from North Sea sediments includes methanotroph containing solely the soluble methane monooxygenase.</title>
        <authorList>
            <person name="Vekeman B."/>
            <person name="Kerckhof F.M."/>
            <person name="Cremers G."/>
            <person name="de Vos P."/>
            <person name="Vandamme P."/>
            <person name="Boon N."/>
            <person name="Op den Camp H.J."/>
            <person name="Heylen K."/>
        </authorList>
    </citation>
    <scope>NUCLEOTIDE SEQUENCE [LARGE SCALE GENOMIC DNA]</scope>
    <source>
        <strain evidence="3 4">R-67174</strain>
    </source>
</reference>
<accession>A0A1E3VWR1</accession>
<evidence type="ECO:0000256" key="2">
    <source>
        <dbReference type="SAM" id="SignalP"/>
    </source>
</evidence>
<feature type="signal peptide" evidence="2">
    <location>
        <begin position="1"/>
        <end position="39"/>
    </location>
</feature>
<comment type="caution">
    <text evidence="3">The sequence shown here is derived from an EMBL/GenBank/DDBJ whole genome shotgun (WGS) entry which is preliminary data.</text>
</comment>
<sequence length="173" mass="18279">MKVSPMSLRIPVIRILALDLLCLSMAVSLSLAGFSPAKAQDKVQDTGQDKVQAQGLAEGGFDPAQLEAMTASVRQVDLTEDMVTRLIASFPKIRETGAKFPGTEMPEQPPAPGSAASDLDAMSAEKRAALEAVAKHTDSRTSRIGPTPPAPWSAATSSSRKARRPAPRTRPCA</sequence>
<evidence type="ECO:0000313" key="4">
    <source>
        <dbReference type="Proteomes" id="UP000094501"/>
    </source>
</evidence>
<feature type="region of interest" description="Disordered" evidence="1">
    <location>
        <begin position="97"/>
        <end position="173"/>
    </location>
</feature>
<feature type="chain" id="PRO_5009138682" evidence="2">
    <location>
        <begin position="40"/>
        <end position="173"/>
    </location>
</feature>
<keyword evidence="2" id="KW-0732">Signal</keyword>
<dbReference type="Proteomes" id="UP000094501">
    <property type="component" value="Unassembled WGS sequence"/>
</dbReference>
<proteinExistence type="predicted"/>
<gene>
    <name evidence="3" type="ORF">AUC68_10610</name>
</gene>
<keyword evidence="4" id="KW-1185">Reference proteome</keyword>
<name>A0A1E3VWR1_9HYPH</name>
<feature type="compositionally biased region" description="Basic and acidic residues" evidence="1">
    <location>
        <begin position="123"/>
        <end position="141"/>
    </location>
</feature>
<protein>
    <submittedName>
        <fullName evidence="3">Uncharacterized protein</fullName>
    </submittedName>
</protein>
<organism evidence="3 4">
    <name type="scientific">Methyloceanibacter methanicus</name>
    <dbReference type="NCBI Taxonomy" id="1774968"/>
    <lineage>
        <taxon>Bacteria</taxon>
        <taxon>Pseudomonadati</taxon>
        <taxon>Pseudomonadota</taxon>
        <taxon>Alphaproteobacteria</taxon>
        <taxon>Hyphomicrobiales</taxon>
        <taxon>Hyphomicrobiaceae</taxon>
        <taxon>Methyloceanibacter</taxon>
    </lineage>
</organism>
<dbReference type="EMBL" id="LPWG01000014">
    <property type="protein sequence ID" value="ODR97959.1"/>
    <property type="molecule type" value="Genomic_DNA"/>
</dbReference>
<evidence type="ECO:0000313" key="3">
    <source>
        <dbReference type="EMBL" id="ODR97959.1"/>
    </source>
</evidence>